<dbReference type="OrthoDB" id="9990982at2759"/>
<dbReference type="GO" id="GO:0006897">
    <property type="term" value="P:endocytosis"/>
    <property type="evidence" value="ECO:0007669"/>
    <property type="project" value="UniProtKB-KW"/>
</dbReference>
<dbReference type="Gene3D" id="2.10.25.10">
    <property type="entry name" value="Laminin"/>
    <property type="match status" value="6"/>
</dbReference>
<dbReference type="PROSITE" id="PS50068">
    <property type="entry name" value="LDLRA_2"/>
    <property type="match status" value="8"/>
</dbReference>
<evidence type="ECO:0000256" key="12">
    <source>
        <dbReference type="ARBA" id="ARBA00023180"/>
    </source>
</evidence>
<dbReference type="EMBL" id="CAJGYM010000047">
    <property type="protein sequence ID" value="CAD6194736.1"/>
    <property type="molecule type" value="Genomic_DNA"/>
</dbReference>
<keyword evidence="11" id="KW-0675">Receptor</keyword>
<dbReference type="PRINTS" id="PR00261">
    <property type="entry name" value="LDLRECEPTOR"/>
</dbReference>
<dbReference type="Pfam" id="PF00057">
    <property type="entry name" value="Ldl_recept_a"/>
    <property type="match status" value="4"/>
</dbReference>
<feature type="disulfide bond" evidence="14">
    <location>
        <begin position="694"/>
        <end position="712"/>
    </location>
</feature>
<keyword evidence="9 16" id="KW-0472">Membrane</keyword>
<dbReference type="PANTHER" id="PTHR22722">
    <property type="entry name" value="LOW-DENSITY LIPOPROTEIN RECEPTOR-RELATED PROTEIN 2-RELATED"/>
    <property type="match status" value="1"/>
</dbReference>
<comment type="caution">
    <text evidence="18">The sequence shown here is derived from an EMBL/GenBank/DDBJ whole genome shotgun (WGS) entry which is preliminary data.</text>
</comment>
<dbReference type="CDD" id="cd00112">
    <property type="entry name" value="LDLa"/>
    <property type="match status" value="5"/>
</dbReference>
<feature type="disulfide bond" evidence="14">
    <location>
        <begin position="457"/>
        <end position="475"/>
    </location>
</feature>
<dbReference type="GO" id="GO:0005886">
    <property type="term" value="C:plasma membrane"/>
    <property type="evidence" value="ECO:0007669"/>
    <property type="project" value="TreeGrafter"/>
</dbReference>
<dbReference type="Proteomes" id="UP000835052">
    <property type="component" value="Unassembled WGS sequence"/>
</dbReference>
<feature type="disulfide bond" evidence="13">
    <location>
        <begin position="1495"/>
        <end position="1505"/>
    </location>
</feature>
<keyword evidence="4" id="KW-0254">Endocytosis</keyword>
<feature type="disulfide bond" evidence="14">
    <location>
        <begin position="706"/>
        <end position="721"/>
    </location>
</feature>
<reference evidence="18" key="1">
    <citation type="submission" date="2020-10" db="EMBL/GenBank/DDBJ databases">
        <authorList>
            <person name="Kikuchi T."/>
        </authorList>
    </citation>
    <scope>NUCLEOTIDE SEQUENCE</scope>
    <source>
        <strain evidence="18">NKZ352</strain>
    </source>
</reference>
<evidence type="ECO:0000256" key="13">
    <source>
        <dbReference type="PROSITE-ProRule" id="PRU00076"/>
    </source>
</evidence>
<evidence type="ECO:0000256" key="4">
    <source>
        <dbReference type="ARBA" id="ARBA00022583"/>
    </source>
</evidence>
<evidence type="ECO:0000256" key="1">
    <source>
        <dbReference type="ARBA" id="ARBA00004167"/>
    </source>
</evidence>
<evidence type="ECO:0000256" key="5">
    <source>
        <dbReference type="ARBA" id="ARBA00022692"/>
    </source>
</evidence>
<dbReference type="InterPro" id="IPR002172">
    <property type="entry name" value="LDrepeatLR_classA_rpt"/>
</dbReference>
<name>A0A8S1HDH6_9PELO</name>
<dbReference type="InterPro" id="IPR000033">
    <property type="entry name" value="LDLR_classB_rpt"/>
</dbReference>
<dbReference type="Gene3D" id="2.120.10.30">
    <property type="entry name" value="TolB, C-terminal domain"/>
    <property type="match status" value="2"/>
</dbReference>
<feature type="disulfide bond" evidence="14">
    <location>
        <begin position="450"/>
        <end position="462"/>
    </location>
</feature>
<dbReference type="SUPFAM" id="SSF63825">
    <property type="entry name" value="YWTD domain"/>
    <property type="match status" value="2"/>
</dbReference>
<feature type="repeat" description="LDL-receptor class B" evidence="15">
    <location>
        <begin position="76"/>
        <end position="119"/>
    </location>
</feature>
<evidence type="ECO:0000256" key="3">
    <source>
        <dbReference type="ARBA" id="ARBA00022536"/>
    </source>
</evidence>
<keyword evidence="5 16" id="KW-0812">Transmembrane</keyword>
<evidence type="ECO:0000256" key="11">
    <source>
        <dbReference type="ARBA" id="ARBA00023170"/>
    </source>
</evidence>
<feature type="disulfide bond" evidence="13">
    <location>
        <begin position="1381"/>
        <end position="1391"/>
    </location>
</feature>
<dbReference type="FunFam" id="2.120.10.30:FF:000241">
    <property type="entry name" value="Low-density lipoprotein receptor-related protein 6"/>
    <property type="match status" value="1"/>
</dbReference>
<dbReference type="InterPro" id="IPR000742">
    <property type="entry name" value="EGF"/>
</dbReference>
<feature type="domain" description="EGF-like" evidence="17">
    <location>
        <begin position="1453"/>
        <end position="1491"/>
    </location>
</feature>
<dbReference type="Pfam" id="PF00008">
    <property type="entry name" value="EGF"/>
    <property type="match status" value="1"/>
</dbReference>
<dbReference type="Gene3D" id="2.40.128.620">
    <property type="match status" value="1"/>
</dbReference>
<evidence type="ECO:0000256" key="6">
    <source>
        <dbReference type="ARBA" id="ARBA00022729"/>
    </source>
</evidence>
<evidence type="ECO:0000256" key="16">
    <source>
        <dbReference type="SAM" id="Phobius"/>
    </source>
</evidence>
<keyword evidence="6" id="KW-0732">Signal</keyword>
<feature type="disulfide bond" evidence="13">
    <location>
        <begin position="1462"/>
        <end position="1479"/>
    </location>
</feature>
<evidence type="ECO:0000256" key="10">
    <source>
        <dbReference type="ARBA" id="ARBA00023157"/>
    </source>
</evidence>
<dbReference type="PROSITE" id="PS00022">
    <property type="entry name" value="EGF_1"/>
    <property type="match status" value="7"/>
</dbReference>
<evidence type="ECO:0000256" key="8">
    <source>
        <dbReference type="ARBA" id="ARBA00022989"/>
    </source>
</evidence>
<evidence type="ECO:0000313" key="19">
    <source>
        <dbReference type="Proteomes" id="UP000835052"/>
    </source>
</evidence>
<feature type="domain" description="EGF-like" evidence="17">
    <location>
        <begin position="1377"/>
        <end position="1412"/>
    </location>
</feature>
<feature type="disulfide bond" evidence="13">
    <location>
        <begin position="1176"/>
        <end position="1185"/>
    </location>
</feature>
<feature type="domain" description="EGF-like" evidence="17">
    <location>
        <begin position="1492"/>
        <end position="1526"/>
    </location>
</feature>
<feature type="disulfide bond" evidence="13">
    <location>
        <begin position="1366"/>
        <end position="1375"/>
    </location>
</feature>
<dbReference type="Pfam" id="PF00058">
    <property type="entry name" value="Ldl_recept_b"/>
    <property type="match status" value="1"/>
</dbReference>
<evidence type="ECO:0000256" key="15">
    <source>
        <dbReference type="PROSITE-ProRule" id="PRU00461"/>
    </source>
</evidence>
<dbReference type="PANTHER" id="PTHR22722:SF14">
    <property type="entry name" value="MEGALIN, ISOFORM A"/>
    <property type="match status" value="1"/>
</dbReference>
<dbReference type="PROSITE" id="PS50026">
    <property type="entry name" value="EGF_3"/>
    <property type="match status" value="6"/>
</dbReference>
<dbReference type="SUPFAM" id="SSF57424">
    <property type="entry name" value="LDL receptor-like module"/>
    <property type="match status" value="7"/>
</dbReference>
<dbReference type="SUPFAM" id="SSF57196">
    <property type="entry name" value="EGF/Laminin"/>
    <property type="match status" value="3"/>
</dbReference>
<dbReference type="InterPro" id="IPR036055">
    <property type="entry name" value="LDL_receptor-like_sf"/>
</dbReference>
<keyword evidence="7" id="KW-0677">Repeat</keyword>
<protein>
    <recommendedName>
        <fullName evidence="17">EGF-like domain-containing protein</fullName>
    </recommendedName>
</protein>
<dbReference type="InterPro" id="IPR011042">
    <property type="entry name" value="6-blade_b-propeller_TolB-like"/>
</dbReference>
<feature type="transmembrane region" description="Helical" evidence="16">
    <location>
        <begin position="1546"/>
        <end position="1566"/>
    </location>
</feature>
<comment type="subcellular location">
    <subcellularLocation>
        <location evidence="2">Endomembrane system</location>
    </subcellularLocation>
    <subcellularLocation>
        <location evidence="1">Membrane</location>
        <topology evidence="1">Single-pass membrane protein</topology>
    </subcellularLocation>
</comment>
<dbReference type="FunFam" id="4.10.400.10:FF:000065">
    <property type="entry name" value="Transmembrane protease serine 7"/>
    <property type="match status" value="1"/>
</dbReference>
<feature type="disulfide bond" evidence="14">
    <location>
        <begin position="484"/>
        <end position="496"/>
    </location>
</feature>
<keyword evidence="19" id="KW-1185">Reference proteome</keyword>
<feature type="domain" description="EGF-like" evidence="17">
    <location>
        <begin position="1147"/>
        <end position="1186"/>
    </location>
</feature>
<evidence type="ECO:0000313" key="18">
    <source>
        <dbReference type="EMBL" id="CAD6194736.1"/>
    </source>
</evidence>
<dbReference type="Gene3D" id="4.10.400.10">
    <property type="entry name" value="Low-density Lipoprotein Receptor"/>
    <property type="match status" value="7"/>
</dbReference>
<feature type="disulfide bond" evidence="14">
    <location>
        <begin position="582"/>
        <end position="597"/>
    </location>
</feature>
<feature type="disulfide bond" evidence="13">
    <location>
        <begin position="1481"/>
        <end position="1490"/>
    </location>
</feature>
<dbReference type="InterPro" id="IPR051221">
    <property type="entry name" value="LDLR-related"/>
</dbReference>
<dbReference type="GO" id="GO:0043235">
    <property type="term" value="C:receptor complex"/>
    <property type="evidence" value="ECO:0007669"/>
    <property type="project" value="TreeGrafter"/>
</dbReference>
<keyword evidence="8 16" id="KW-1133">Transmembrane helix</keyword>
<dbReference type="PROSITE" id="PS01209">
    <property type="entry name" value="LDLRA_1"/>
    <property type="match status" value="2"/>
</dbReference>
<dbReference type="PROSITE" id="PS51120">
    <property type="entry name" value="LDLRB"/>
    <property type="match status" value="2"/>
</dbReference>
<proteinExistence type="predicted"/>
<feature type="domain" description="EGF-like" evidence="17">
    <location>
        <begin position="1338"/>
        <end position="1376"/>
    </location>
</feature>
<dbReference type="SMART" id="SM00181">
    <property type="entry name" value="EGF"/>
    <property type="match status" value="11"/>
</dbReference>
<feature type="repeat" description="LDL-receptor class B" evidence="15">
    <location>
        <begin position="120"/>
        <end position="164"/>
    </location>
</feature>
<evidence type="ECO:0000256" key="2">
    <source>
        <dbReference type="ARBA" id="ARBA00004308"/>
    </source>
</evidence>
<evidence type="ECO:0000259" key="17">
    <source>
        <dbReference type="PROSITE" id="PS50026"/>
    </source>
</evidence>
<keyword evidence="12" id="KW-0325">Glycoprotein</keyword>
<evidence type="ECO:0000256" key="14">
    <source>
        <dbReference type="PROSITE-ProRule" id="PRU00124"/>
    </source>
</evidence>
<feature type="disulfide bond" evidence="13">
    <location>
        <begin position="1440"/>
        <end position="1449"/>
    </location>
</feature>
<comment type="caution">
    <text evidence="13">Lacks conserved residue(s) required for the propagation of feature annotation.</text>
</comment>
<dbReference type="SMART" id="SM00192">
    <property type="entry name" value="LDLa"/>
    <property type="match status" value="9"/>
</dbReference>
<feature type="disulfide bond" evidence="13">
    <location>
        <begin position="1151"/>
        <end position="1161"/>
    </location>
</feature>
<dbReference type="InterPro" id="IPR023415">
    <property type="entry name" value="LDLR_class-A_CS"/>
</dbReference>
<feature type="disulfide bond" evidence="14">
    <location>
        <begin position="469"/>
        <end position="484"/>
    </location>
</feature>
<evidence type="ECO:0000256" key="9">
    <source>
        <dbReference type="ARBA" id="ARBA00023136"/>
    </source>
</evidence>
<sequence length="1636" mass="179996">MYTLDGHSKSILLENLTNGIAVDYDVRTSLVYWTDVDKSGNKFGVVSMSGEPHSYKVLNGLPTKGVDGIAVDWIGRNVYYTDRQQDCIAVCDMKGRYSRVLLKGSPLNDPRAVALDPSRGLLFWTDWGTSAHVGCMSMDGTNFRVILQDRTIRWPNALAVDAMALRLYFGDANRDYIGSCDYDGSRRRIVMRNVRHIFSMFVFDDYLYWSDWHNHTVERAHKITAENRKVIIHDEQYRIMGLKVVHPGLQSFGSRSVANHPCSKPGQNFTCLCAQGFRPEGRSCVSECKPLDFVCRDTYKCIPQWWRCDGQDDCGDGQDEGFFNPNVCPPFPCESGQFLCAATSAANHTRVCLYASRLCDGVSDCPGNDDEKPAFCEQFDCGDGHFKCGNKRKMHFHFCEIKDCGAGFFACLNDTSSTIDRCIPNEFFCDGEADCPSGQDEPDTCAMKTCTQQQFQCDSGKCIAQHRRCDGVHDCRDGSDEIECAGSCLLKCRSECIMEEDLCDGKNDCGDGTDESQEACVLRRLATAKGGKDVFDTACLRLRCDGKKDCLNGEDEMDCQPIGESFPSAFSLERCVAANLLCNGESDCADGSDERFCEKKESGFFCGRSSLMDKNQWIEEYFVCDGIRHCLNGADESNVTCSNRRLKCLHLAACEDKNQCYDLAAHCDGFSDCVDGSDEHPQRCEGSCRDGFRCTNGRCISKDLVCDGRRDCSDGSDEEACGEMCQHFGVCSQRCWRDYKDAPRCHCTRGYTRGRHPSNSCVPMSNFTEFLVLNGDGLNWLVSLDGDVTNGAKLKRMEKIWKENAISAFDFFFDATKKTQLTVASSTSDGLKVEMVEVESSSKKAIQKANLFMETYMALDYVYGNVYVSQSDSHKSPYDIIFAVNYRENSQPVRTVVVNATGRISALTVAPEYNRLFWSVTTPVALIYSTQLDGSPVQGKISPIIDRRVFQPKSLIADVPNERIYWIDTFKRTIESSLFDGKNRRVVKKFKRSEAMPTSIDVLGDFLYAVDVHGSLLRIHKFTAEISSIQRLLRSSPFALLKVVNPAKRFAAKSVIGAGGEKPCKEKACPTGSVCIPSRSPDGVLRSQCRCEMHKKYDEAAKSCKLIVPEPKMADQCFDYFCYNGAYCNKWLKKCHCRPGFGGRFCEIEVCKDTCLNGAECVVGNGNEEISVKCQCPGNYTGSRCETHVCDVVCGPHGTCRTAPCLAGLSSKCPVKTACVCDEGWTGPSCLEKVGNDCAKPGYCFNGGECTRGYGSSQDSQQTATSPTASCCAASTEVTASTASAASVRLASTVPTAKSTSATEPVPTVTDAFQAAKTSKDVTCLCTPTADASNRDCRPICQKRPDWCQNGGRCVDSLGNPGSCRCPSRFSGPRCQKEVECSEYCLNGGECSKNATHLECRCRSGYLGPRCEQYGGCDAGACLNGGVCSRLDNGSAVCSCPVGVGGDRCDRIAAQSCGSIECSNGGVCSTFFESTSPVCICPPGWSGLVCRTPSCESFCFNKGNCSMFNDFPSCECGGGFSGERCEFTSRDYELEKASQGVTSGTFWLLALALVLLLGFVGYGFAAKRIDLIRQFRHRPMESQDAPVEHFSNPAYLLEGDEFTHEMTQFTNASYEQEIYNDTTVNGESTDLLPPIR</sequence>
<evidence type="ECO:0000256" key="7">
    <source>
        <dbReference type="ARBA" id="ARBA00022737"/>
    </source>
</evidence>
<organism evidence="18 19">
    <name type="scientific">Caenorhabditis auriculariae</name>
    <dbReference type="NCBI Taxonomy" id="2777116"/>
    <lineage>
        <taxon>Eukaryota</taxon>
        <taxon>Metazoa</taxon>
        <taxon>Ecdysozoa</taxon>
        <taxon>Nematoda</taxon>
        <taxon>Chromadorea</taxon>
        <taxon>Rhabditida</taxon>
        <taxon>Rhabditina</taxon>
        <taxon>Rhabditomorpha</taxon>
        <taxon>Rhabditoidea</taxon>
        <taxon>Rhabditidae</taxon>
        <taxon>Peloderinae</taxon>
        <taxon>Caenorhabditis</taxon>
    </lineage>
</organism>
<feature type="disulfide bond" evidence="13">
    <location>
        <begin position="1402"/>
        <end position="1411"/>
    </location>
</feature>
<accession>A0A8S1HDH6</accession>
<feature type="domain" description="EGF-like" evidence="17">
    <location>
        <begin position="1413"/>
        <end position="1450"/>
    </location>
</feature>
<keyword evidence="10 13" id="KW-1015">Disulfide bond</keyword>
<dbReference type="SMART" id="SM00135">
    <property type="entry name" value="LY"/>
    <property type="match status" value="7"/>
</dbReference>
<gene>
    <name evidence="18" type="ORF">CAUJ_LOCUS10655</name>
</gene>
<keyword evidence="3 13" id="KW-0245">EGF-like domain</keyword>
<dbReference type="PROSITE" id="PS01186">
    <property type="entry name" value="EGF_2"/>
    <property type="match status" value="4"/>
</dbReference>
<feature type="disulfide bond" evidence="13">
    <location>
        <begin position="1516"/>
        <end position="1525"/>
    </location>
</feature>